<accession>A0AAW1KUC0</accession>
<dbReference type="EMBL" id="JBDFQZ010000005">
    <property type="protein sequence ID" value="KAK9724077.1"/>
    <property type="molecule type" value="Genomic_DNA"/>
</dbReference>
<proteinExistence type="predicted"/>
<reference evidence="1" key="1">
    <citation type="submission" date="2024-03" db="EMBL/GenBank/DDBJ databases">
        <title>WGS assembly of Saponaria officinalis var. Norfolk2.</title>
        <authorList>
            <person name="Jenkins J."/>
            <person name="Shu S."/>
            <person name="Grimwood J."/>
            <person name="Barry K."/>
            <person name="Goodstein D."/>
            <person name="Schmutz J."/>
            <person name="Leebens-Mack J."/>
            <person name="Osbourn A."/>
        </authorList>
    </citation>
    <scope>NUCLEOTIDE SEQUENCE [LARGE SCALE GENOMIC DNA]</scope>
    <source>
        <strain evidence="1">JIC</strain>
    </source>
</reference>
<comment type="caution">
    <text evidence="1">The sequence shown here is derived from an EMBL/GenBank/DDBJ whole genome shotgun (WGS) entry which is preliminary data.</text>
</comment>
<organism evidence="1 2">
    <name type="scientific">Saponaria officinalis</name>
    <name type="common">Common soapwort</name>
    <name type="synonym">Lychnis saponaria</name>
    <dbReference type="NCBI Taxonomy" id="3572"/>
    <lineage>
        <taxon>Eukaryota</taxon>
        <taxon>Viridiplantae</taxon>
        <taxon>Streptophyta</taxon>
        <taxon>Embryophyta</taxon>
        <taxon>Tracheophyta</taxon>
        <taxon>Spermatophyta</taxon>
        <taxon>Magnoliopsida</taxon>
        <taxon>eudicotyledons</taxon>
        <taxon>Gunneridae</taxon>
        <taxon>Pentapetalae</taxon>
        <taxon>Caryophyllales</taxon>
        <taxon>Caryophyllaceae</taxon>
        <taxon>Caryophylleae</taxon>
        <taxon>Saponaria</taxon>
    </lineage>
</organism>
<evidence type="ECO:0000313" key="1">
    <source>
        <dbReference type="EMBL" id="KAK9724077.1"/>
    </source>
</evidence>
<dbReference type="AlphaFoldDB" id="A0AAW1KUC0"/>
<name>A0AAW1KUC0_SAPOF</name>
<protein>
    <submittedName>
        <fullName evidence="1">Uncharacterized protein</fullName>
    </submittedName>
</protein>
<sequence>MMIVLCPVRVGFTIGLSLMVSIARLPDVWLRGCLCPRLSTCWYTWSIILMSVGFDHQVAGDFIHRRQASSVCVPPFLCTPFLQKFVHIVLVTPRLIWINGLRDLAVVLVDDVSKDARAQSSVRYQLALIIRCIYPIVLFLS</sequence>
<evidence type="ECO:0000313" key="2">
    <source>
        <dbReference type="Proteomes" id="UP001443914"/>
    </source>
</evidence>
<dbReference type="Proteomes" id="UP001443914">
    <property type="component" value="Unassembled WGS sequence"/>
</dbReference>
<gene>
    <name evidence="1" type="ORF">RND81_05G046300</name>
</gene>
<keyword evidence="2" id="KW-1185">Reference proteome</keyword>